<dbReference type="Pfam" id="PF13639">
    <property type="entry name" value="zf-RING_2"/>
    <property type="match status" value="1"/>
</dbReference>
<dbReference type="AlphaFoldDB" id="A0AAU9KEG1"/>
<organism evidence="4 5">
    <name type="scientific">Blepharisma stoltei</name>
    <dbReference type="NCBI Taxonomy" id="1481888"/>
    <lineage>
        <taxon>Eukaryota</taxon>
        <taxon>Sar</taxon>
        <taxon>Alveolata</taxon>
        <taxon>Ciliophora</taxon>
        <taxon>Postciliodesmatophora</taxon>
        <taxon>Heterotrichea</taxon>
        <taxon>Heterotrichida</taxon>
        <taxon>Blepharismidae</taxon>
        <taxon>Blepharisma</taxon>
    </lineage>
</organism>
<evidence type="ECO:0000313" key="4">
    <source>
        <dbReference type="EMBL" id="CAG9335700.1"/>
    </source>
</evidence>
<dbReference type="PANTHER" id="PTHR45676">
    <property type="entry name" value="RING-H2 FINGER PROTEIN ATL51-RELATED"/>
    <property type="match status" value="1"/>
</dbReference>
<evidence type="ECO:0000256" key="1">
    <source>
        <dbReference type="PROSITE-ProRule" id="PRU00175"/>
    </source>
</evidence>
<keyword evidence="2" id="KW-1133">Transmembrane helix</keyword>
<evidence type="ECO:0000256" key="2">
    <source>
        <dbReference type="SAM" id="Phobius"/>
    </source>
</evidence>
<dbReference type="InterPro" id="IPR001841">
    <property type="entry name" value="Znf_RING"/>
</dbReference>
<dbReference type="GO" id="GO:0008270">
    <property type="term" value="F:zinc ion binding"/>
    <property type="evidence" value="ECO:0007669"/>
    <property type="project" value="UniProtKB-KW"/>
</dbReference>
<comment type="caution">
    <text evidence="4">The sequence shown here is derived from an EMBL/GenBank/DDBJ whole genome shotgun (WGS) entry which is preliminary data.</text>
</comment>
<sequence length="141" mass="16201">MEYSTNSLIATGSSVIALLLLIFFFLYFYCRRYYLRLNELRRRATADQAGQIFSNNGSVMDELSVQITDAELNKIMPALFFPPKQKFKGEPACSICLVDFKAGETLRLTKCKHIFHVSCIDEWIITSRKKKCPNCNMVIVK</sequence>
<dbReference type="SUPFAM" id="SSF57850">
    <property type="entry name" value="RING/U-box"/>
    <property type="match status" value="1"/>
</dbReference>
<evidence type="ECO:0000313" key="5">
    <source>
        <dbReference type="Proteomes" id="UP001162131"/>
    </source>
</evidence>
<keyword evidence="1" id="KW-0479">Metal-binding</keyword>
<reference evidence="4" key="1">
    <citation type="submission" date="2021-09" db="EMBL/GenBank/DDBJ databases">
        <authorList>
            <consortium name="AG Swart"/>
            <person name="Singh M."/>
            <person name="Singh A."/>
            <person name="Seah K."/>
            <person name="Emmerich C."/>
        </authorList>
    </citation>
    <scope>NUCLEOTIDE SEQUENCE</scope>
    <source>
        <strain evidence="4">ATCC30299</strain>
    </source>
</reference>
<keyword evidence="1" id="KW-0863">Zinc-finger</keyword>
<dbReference type="Proteomes" id="UP001162131">
    <property type="component" value="Unassembled WGS sequence"/>
</dbReference>
<dbReference type="PROSITE" id="PS50089">
    <property type="entry name" value="ZF_RING_2"/>
    <property type="match status" value="1"/>
</dbReference>
<feature type="transmembrane region" description="Helical" evidence="2">
    <location>
        <begin position="6"/>
        <end position="29"/>
    </location>
</feature>
<keyword evidence="1" id="KW-0862">Zinc</keyword>
<dbReference type="EMBL" id="CAJZBQ010000062">
    <property type="protein sequence ID" value="CAG9335700.1"/>
    <property type="molecule type" value="Genomic_DNA"/>
</dbReference>
<protein>
    <recommendedName>
        <fullName evidence="3">RING-type domain-containing protein</fullName>
    </recommendedName>
</protein>
<evidence type="ECO:0000259" key="3">
    <source>
        <dbReference type="PROSITE" id="PS50089"/>
    </source>
</evidence>
<gene>
    <name evidence="4" type="ORF">BSTOLATCC_MIC64163</name>
</gene>
<keyword evidence="2" id="KW-0472">Membrane</keyword>
<dbReference type="SMART" id="SM00184">
    <property type="entry name" value="RING"/>
    <property type="match status" value="1"/>
</dbReference>
<proteinExistence type="predicted"/>
<feature type="domain" description="RING-type" evidence="3">
    <location>
        <begin position="93"/>
        <end position="136"/>
    </location>
</feature>
<name>A0AAU9KEG1_9CILI</name>
<dbReference type="Gene3D" id="3.30.40.10">
    <property type="entry name" value="Zinc/RING finger domain, C3HC4 (zinc finger)"/>
    <property type="match status" value="1"/>
</dbReference>
<keyword evidence="2" id="KW-0812">Transmembrane</keyword>
<keyword evidence="5" id="KW-1185">Reference proteome</keyword>
<dbReference type="InterPro" id="IPR013083">
    <property type="entry name" value="Znf_RING/FYVE/PHD"/>
</dbReference>
<accession>A0AAU9KEG1</accession>